<organism evidence="1 2">
    <name type="scientific">Amycolatopsis deserti</name>
    <dbReference type="NCBI Taxonomy" id="185696"/>
    <lineage>
        <taxon>Bacteria</taxon>
        <taxon>Bacillati</taxon>
        <taxon>Actinomycetota</taxon>
        <taxon>Actinomycetes</taxon>
        <taxon>Pseudonocardiales</taxon>
        <taxon>Pseudonocardiaceae</taxon>
        <taxon>Amycolatopsis</taxon>
    </lineage>
</organism>
<dbReference type="SUPFAM" id="SSF51735">
    <property type="entry name" value="NAD(P)-binding Rossmann-fold domains"/>
    <property type="match status" value="1"/>
</dbReference>
<protein>
    <recommendedName>
        <fullName evidence="3">Shikimate dehydrogenase</fullName>
    </recommendedName>
</protein>
<dbReference type="InterPro" id="IPR036291">
    <property type="entry name" value="NAD(P)-bd_dom_sf"/>
</dbReference>
<evidence type="ECO:0008006" key="3">
    <source>
        <dbReference type="Google" id="ProtNLM"/>
    </source>
</evidence>
<keyword evidence="2" id="KW-1185">Reference proteome</keyword>
<reference evidence="2" key="1">
    <citation type="journal article" date="2019" name="Int. J. Syst. Evol. Microbiol.">
        <title>The Global Catalogue of Microorganisms (GCM) 10K type strain sequencing project: providing services to taxonomists for standard genome sequencing and annotation.</title>
        <authorList>
            <consortium name="The Broad Institute Genomics Platform"/>
            <consortium name="The Broad Institute Genome Sequencing Center for Infectious Disease"/>
            <person name="Wu L."/>
            <person name="Ma J."/>
        </authorList>
    </citation>
    <scope>NUCLEOTIDE SEQUENCE [LARGE SCALE GENOMIC DNA]</scope>
    <source>
        <strain evidence="2">CGMCC 4.7677</strain>
    </source>
</reference>
<dbReference type="EMBL" id="BNAU01000005">
    <property type="protein sequence ID" value="GHF04746.1"/>
    <property type="molecule type" value="Genomic_DNA"/>
</dbReference>
<sequence length="310" mass="32695">MPDHVITVEDVETWTGPPLVLFVGISTAGSLAHVVFDGWADALGRPWVLRGVDLPPDTPPPVYRRLLAAMRRNPLVHGAVVTAHKLRWYRACAAELSERDRLVDLTGEINTLATGARVAAYANDARSLAAILGSPSGDRIVCLGTGGAATALLLALHLDVETGEPRADAPERLVFADIDPAALDALRRVAERIGARPELVHLSGPADHLVPGATLVVNATGLGKDRPGSPLTGHAPWTPGTVAWDLNYRGDLTFLHQAAAHGLSTRDGWEYFVAGWAGALTAIAGEPFTPRALSALAAAAAPHRPRRTGT</sequence>
<dbReference type="Gene3D" id="3.40.50.720">
    <property type="entry name" value="NAD(P)-binding Rossmann-like Domain"/>
    <property type="match status" value="1"/>
</dbReference>
<dbReference type="Proteomes" id="UP000605897">
    <property type="component" value="Unassembled WGS sequence"/>
</dbReference>
<name>A0ABQ3J8Q0_9PSEU</name>
<gene>
    <name evidence="1" type="ORF">GCM10017786_42760</name>
</gene>
<dbReference type="RefSeq" id="WP_191246403.1">
    <property type="nucleotide sequence ID" value="NZ_BNAU01000005.1"/>
</dbReference>
<proteinExistence type="predicted"/>
<comment type="caution">
    <text evidence="1">The sequence shown here is derived from an EMBL/GenBank/DDBJ whole genome shotgun (WGS) entry which is preliminary data.</text>
</comment>
<accession>A0ABQ3J8Q0</accession>
<evidence type="ECO:0000313" key="1">
    <source>
        <dbReference type="EMBL" id="GHF04746.1"/>
    </source>
</evidence>
<evidence type="ECO:0000313" key="2">
    <source>
        <dbReference type="Proteomes" id="UP000605897"/>
    </source>
</evidence>